<dbReference type="Proteomes" id="UP000322530">
    <property type="component" value="Unassembled WGS sequence"/>
</dbReference>
<name>A0A5A5THZ6_9CHLR</name>
<dbReference type="EMBL" id="BIXY01000099">
    <property type="protein sequence ID" value="GCF11210.1"/>
    <property type="molecule type" value="Genomic_DNA"/>
</dbReference>
<dbReference type="RefSeq" id="WP_149404049.1">
    <property type="nucleotide sequence ID" value="NZ_BIXY01000099.1"/>
</dbReference>
<evidence type="ECO:0000313" key="1">
    <source>
        <dbReference type="EMBL" id="GCF11210.1"/>
    </source>
</evidence>
<proteinExistence type="predicted"/>
<sequence length="383" mass="38863">MTQFMNADGSGLVGALNPLGNGQALQVDGSGNLKVTPGSGAGIDGGVGAGLTPEVSYLFNSGAPGNNNFDRQRELQGKGIIFNNVTAGSTLGSTSLTFSSVAGLLPGSPVLLVGGGYVEVVYVSNSYVVGSNPVSLQTGLTYASHTGAFWDTYAPQGPQLNGLLATGIEPVANVIIDPNAGNYYIGRAASQDGCSGSNIPLMNAALFNGTSLDRAIGLNGVPSMQNWVRQLALQGHAYLAQSGLQSSGTGTNDYPLSIFNPAASGKTILIYSIRIMAGTAGANSIVARLKFTTTDPAYSGSATVSNLKAGGASSAIAGSCSFATSNTTPVAPFLQIDIANGPLELLQNDQILILPSGSASGLSVFLETYAAGSYCCSVKYVEF</sequence>
<comment type="caution">
    <text evidence="1">The sequence shown here is derived from an EMBL/GenBank/DDBJ whole genome shotgun (WGS) entry which is preliminary data.</text>
</comment>
<gene>
    <name evidence="1" type="ORF">KDI_47740</name>
</gene>
<dbReference type="OrthoDB" id="148785at2"/>
<reference evidence="1 2" key="1">
    <citation type="submission" date="2019-01" db="EMBL/GenBank/DDBJ databases">
        <title>Draft genome sequence of Dictyobacter sp. Uno17.</title>
        <authorList>
            <person name="Wang C.M."/>
            <person name="Zheng Y."/>
            <person name="Sakai Y."/>
            <person name="Abe K."/>
            <person name="Yokota A."/>
            <person name="Yabe S."/>
        </authorList>
    </citation>
    <scope>NUCLEOTIDE SEQUENCE [LARGE SCALE GENOMIC DNA]</scope>
    <source>
        <strain evidence="1 2">Uno17</strain>
    </source>
</reference>
<organism evidence="1 2">
    <name type="scientific">Dictyobacter arantiisoli</name>
    <dbReference type="NCBI Taxonomy" id="2014874"/>
    <lineage>
        <taxon>Bacteria</taxon>
        <taxon>Bacillati</taxon>
        <taxon>Chloroflexota</taxon>
        <taxon>Ktedonobacteria</taxon>
        <taxon>Ktedonobacterales</taxon>
        <taxon>Dictyobacteraceae</taxon>
        <taxon>Dictyobacter</taxon>
    </lineage>
</organism>
<dbReference type="AlphaFoldDB" id="A0A5A5THZ6"/>
<accession>A0A5A5THZ6</accession>
<evidence type="ECO:0000313" key="2">
    <source>
        <dbReference type="Proteomes" id="UP000322530"/>
    </source>
</evidence>
<keyword evidence="2" id="KW-1185">Reference proteome</keyword>
<protein>
    <submittedName>
        <fullName evidence="1">Uncharacterized protein</fullName>
    </submittedName>
</protein>